<evidence type="ECO:0000256" key="5">
    <source>
        <dbReference type="ARBA" id="ARBA00022989"/>
    </source>
</evidence>
<dbReference type="GO" id="GO:0055085">
    <property type="term" value="P:transmembrane transport"/>
    <property type="evidence" value="ECO:0007669"/>
    <property type="project" value="InterPro"/>
</dbReference>
<gene>
    <name evidence="9" type="ORF">GND95_12185</name>
</gene>
<proteinExistence type="inferred from homology"/>
<dbReference type="PANTHER" id="PTHR30151">
    <property type="entry name" value="ALKANE SULFONATE ABC TRANSPORTER-RELATED, MEMBRANE SUBUNIT"/>
    <property type="match status" value="1"/>
</dbReference>
<comment type="caution">
    <text evidence="9">The sequence shown here is derived from an EMBL/GenBank/DDBJ whole genome shotgun (WGS) entry which is preliminary data.</text>
</comment>
<dbReference type="InterPro" id="IPR000515">
    <property type="entry name" value="MetI-like"/>
</dbReference>
<organism evidence="9 10">
    <name type="scientific">Defluviitalea raffinosedens</name>
    <dbReference type="NCBI Taxonomy" id="1450156"/>
    <lineage>
        <taxon>Bacteria</taxon>
        <taxon>Bacillati</taxon>
        <taxon>Bacillota</taxon>
        <taxon>Clostridia</taxon>
        <taxon>Lachnospirales</taxon>
        <taxon>Defluviitaleaceae</taxon>
        <taxon>Defluviitalea</taxon>
    </lineage>
</organism>
<reference evidence="9 10" key="1">
    <citation type="submission" date="2019-12" db="EMBL/GenBank/DDBJ databases">
        <title>Defluviitalea raffinosedens, isolated from a biogas fermenter, genome sequencing and characterization.</title>
        <authorList>
            <person name="Rettenmaier R."/>
            <person name="Schneider M."/>
            <person name="Neuhaus K."/>
            <person name="Liebl W."/>
            <person name="Zverlov V."/>
        </authorList>
    </citation>
    <scope>NUCLEOTIDE SEQUENCE [LARGE SCALE GENOMIC DNA]</scope>
    <source>
        <strain evidence="9 10">249c-K6</strain>
    </source>
</reference>
<feature type="transmembrane region" description="Helical" evidence="7">
    <location>
        <begin position="232"/>
        <end position="255"/>
    </location>
</feature>
<evidence type="ECO:0000256" key="6">
    <source>
        <dbReference type="ARBA" id="ARBA00023136"/>
    </source>
</evidence>
<evidence type="ECO:0000256" key="3">
    <source>
        <dbReference type="ARBA" id="ARBA00022475"/>
    </source>
</evidence>
<dbReference type="OrthoDB" id="9804353at2"/>
<dbReference type="RefSeq" id="WP_158741428.1">
    <property type="nucleotide sequence ID" value="NZ_JAFBEP010000014.1"/>
</dbReference>
<keyword evidence="3" id="KW-1003">Cell membrane</keyword>
<dbReference type="SUPFAM" id="SSF161098">
    <property type="entry name" value="MetI-like"/>
    <property type="match status" value="1"/>
</dbReference>
<feature type="transmembrane region" description="Helical" evidence="7">
    <location>
        <begin position="12"/>
        <end position="33"/>
    </location>
</feature>
<dbReference type="PROSITE" id="PS50928">
    <property type="entry name" value="ABC_TM1"/>
    <property type="match status" value="1"/>
</dbReference>
<evidence type="ECO:0000313" key="10">
    <source>
        <dbReference type="Proteomes" id="UP000483018"/>
    </source>
</evidence>
<evidence type="ECO:0000256" key="1">
    <source>
        <dbReference type="ARBA" id="ARBA00004651"/>
    </source>
</evidence>
<feature type="transmembrane region" description="Helical" evidence="7">
    <location>
        <begin position="190"/>
        <end position="211"/>
    </location>
</feature>
<evidence type="ECO:0000313" key="9">
    <source>
        <dbReference type="EMBL" id="KAE9630670.1"/>
    </source>
</evidence>
<keyword evidence="10" id="KW-1185">Reference proteome</keyword>
<evidence type="ECO:0000256" key="4">
    <source>
        <dbReference type="ARBA" id="ARBA00022692"/>
    </source>
</evidence>
<feature type="domain" description="ABC transmembrane type-1" evidence="8">
    <location>
        <begin position="74"/>
        <end position="259"/>
    </location>
</feature>
<comment type="subcellular location">
    <subcellularLocation>
        <location evidence="1 7">Cell membrane</location>
        <topology evidence="1 7">Multi-pass membrane protein</topology>
    </subcellularLocation>
</comment>
<dbReference type="PANTHER" id="PTHR30151:SF20">
    <property type="entry name" value="ABC TRANSPORTER PERMEASE PROTEIN HI_0355-RELATED"/>
    <property type="match status" value="1"/>
</dbReference>
<dbReference type="InterPro" id="IPR035906">
    <property type="entry name" value="MetI-like_sf"/>
</dbReference>
<dbReference type="Pfam" id="PF00528">
    <property type="entry name" value="BPD_transp_1"/>
    <property type="match status" value="1"/>
</dbReference>
<keyword evidence="4 7" id="KW-0812">Transmembrane</keyword>
<keyword evidence="5 7" id="KW-1133">Transmembrane helix</keyword>
<sequence>MNRVKRVLSSKQIVTFVWVIGLIMAWEIGATVVQQTKRTPEYVLPHIYQIIDSVFSPNLVNGSQTAAQIVLSNAAVTLVRAGIGFIIGSVIGFVLALLMNMFLPVEKIAFPYLMIIQMIPILGMAPIILAITKDIDKSRIVIAAILTFYPVATNTLAGFKAVEKEKLELMYSLAAKKADVYKKLFIPSSIPYFFTGLKISAPMAITASILVDTLQGGGGLGCMLSQSLKHAMSIYVFWQIVFFSAIIGILSFYLMSAIEKLVSPYKKVGR</sequence>
<dbReference type="GO" id="GO:0005886">
    <property type="term" value="C:plasma membrane"/>
    <property type="evidence" value="ECO:0007669"/>
    <property type="project" value="UniProtKB-SubCell"/>
</dbReference>
<feature type="transmembrane region" description="Helical" evidence="7">
    <location>
        <begin position="109"/>
        <end position="131"/>
    </location>
</feature>
<keyword evidence="2 7" id="KW-0813">Transport</keyword>
<protein>
    <submittedName>
        <fullName evidence="9">ABC transporter permease subunit</fullName>
    </submittedName>
</protein>
<dbReference type="CDD" id="cd06261">
    <property type="entry name" value="TM_PBP2"/>
    <property type="match status" value="1"/>
</dbReference>
<dbReference type="EMBL" id="WSLF01000014">
    <property type="protein sequence ID" value="KAE9630670.1"/>
    <property type="molecule type" value="Genomic_DNA"/>
</dbReference>
<comment type="similarity">
    <text evidence="7">Belongs to the binding-protein-dependent transport system permease family.</text>
</comment>
<name>A0A7C8LBA1_9FIRM</name>
<evidence type="ECO:0000256" key="2">
    <source>
        <dbReference type="ARBA" id="ARBA00022448"/>
    </source>
</evidence>
<evidence type="ECO:0000259" key="8">
    <source>
        <dbReference type="PROSITE" id="PS50928"/>
    </source>
</evidence>
<keyword evidence="6 7" id="KW-0472">Membrane</keyword>
<feature type="transmembrane region" description="Helical" evidence="7">
    <location>
        <begin position="140"/>
        <end position="162"/>
    </location>
</feature>
<evidence type="ECO:0000256" key="7">
    <source>
        <dbReference type="RuleBase" id="RU363032"/>
    </source>
</evidence>
<dbReference type="Gene3D" id="1.10.3720.10">
    <property type="entry name" value="MetI-like"/>
    <property type="match status" value="1"/>
</dbReference>
<dbReference type="AlphaFoldDB" id="A0A7C8LBA1"/>
<accession>A0A7C8LBA1</accession>
<feature type="transmembrane region" description="Helical" evidence="7">
    <location>
        <begin position="81"/>
        <end position="103"/>
    </location>
</feature>
<dbReference type="Proteomes" id="UP000483018">
    <property type="component" value="Unassembled WGS sequence"/>
</dbReference>